<keyword evidence="8" id="KW-0732">Signal</keyword>
<comment type="cofactor">
    <cofactor evidence="1">
        <name>Zn(2+)</name>
        <dbReference type="ChEBI" id="CHEBI:29105"/>
    </cofactor>
</comment>
<name>A0ABU1KC71_9FLAO</name>
<gene>
    <name evidence="10" type="ORF">GGR31_002734</name>
</gene>
<evidence type="ECO:0000256" key="6">
    <source>
        <dbReference type="ARBA" id="ARBA00023049"/>
    </source>
</evidence>
<evidence type="ECO:0000256" key="4">
    <source>
        <dbReference type="ARBA" id="ARBA00022801"/>
    </source>
</evidence>
<evidence type="ECO:0000256" key="8">
    <source>
        <dbReference type="SAM" id="SignalP"/>
    </source>
</evidence>
<comment type="similarity">
    <text evidence="2 7">Belongs to the peptidase M14 family.</text>
</comment>
<organism evidence="10 11">
    <name type="scientific">Mesonia maritima</name>
    <dbReference type="NCBI Taxonomy" id="1793873"/>
    <lineage>
        <taxon>Bacteria</taxon>
        <taxon>Pseudomonadati</taxon>
        <taxon>Bacteroidota</taxon>
        <taxon>Flavobacteriia</taxon>
        <taxon>Flavobacteriales</taxon>
        <taxon>Flavobacteriaceae</taxon>
        <taxon>Mesonia</taxon>
    </lineage>
</organism>
<dbReference type="InterPro" id="IPR000834">
    <property type="entry name" value="Peptidase_M14"/>
</dbReference>
<keyword evidence="5" id="KW-0862">Zinc</keyword>
<evidence type="ECO:0000256" key="7">
    <source>
        <dbReference type="PROSITE-ProRule" id="PRU01379"/>
    </source>
</evidence>
<comment type="caution">
    <text evidence="10">The sequence shown here is derived from an EMBL/GenBank/DDBJ whole genome shotgun (WGS) entry which is preliminary data.</text>
</comment>
<dbReference type="SMART" id="SM00631">
    <property type="entry name" value="Zn_pept"/>
    <property type="match status" value="1"/>
</dbReference>
<evidence type="ECO:0000256" key="1">
    <source>
        <dbReference type="ARBA" id="ARBA00001947"/>
    </source>
</evidence>
<dbReference type="PANTHER" id="PTHR11705:SF143">
    <property type="entry name" value="SLL0236 PROTEIN"/>
    <property type="match status" value="1"/>
</dbReference>
<keyword evidence="4" id="KW-0378">Hydrolase</keyword>
<evidence type="ECO:0000313" key="11">
    <source>
        <dbReference type="Proteomes" id="UP001257659"/>
    </source>
</evidence>
<evidence type="ECO:0000256" key="3">
    <source>
        <dbReference type="ARBA" id="ARBA00022670"/>
    </source>
</evidence>
<accession>A0ABU1KC71</accession>
<dbReference type="RefSeq" id="WP_309730226.1">
    <property type="nucleotide sequence ID" value="NZ_JAVDQA010000010.1"/>
</dbReference>
<evidence type="ECO:0000313" key="10">
    <source>
        <dbReference type="EMBL" id="MDR6302057.1"/>
    </source>
</evidence>
<feature type="chain" id="PRO_5047021943" description="Peptidase M14 domain-containing protein" evidence="8">
    <location>
        <begin position="18"/>
        <end position="514"/>
    </location>
</feature>
<evidence type="ECO:0000256" key="2">
    <source>
        <dbReference type="ARBA" id="ARBA00005988"/>
    </source>
</evidence>
<dbReference type="EMBL" id="JAVDQA010000010">
    <property type="protein sequence ID" value="MDR6302057.1"/>
    <property type="molecule type" value="Genomic_DNA"/>
</dbReference>
<feature type="active site" description="Proton donor/acceptor" evidence="7">
    <location>
        <position position="297"/>
    </location>
</feature>
<dbReference type="PANTHER" id="PTHR11705">
    <property type="entry name" value="PROTEASE FAMILY M14 CARBOXYPEPTIDASE A,B"/>
    <property type="match status" value="1"/>
</dbReference>
<dbReference type="Gene3D" id="3.40.630.10">
    <property type="entry name" value="Zn peptidases"/>
    <property type="match status" value="1"/>
</dbReference>
<evidence type="ECO:0000256" key="5">
    <source>
        <dbReference type="ARBA" id="ARBA00022833"/>
    </source>
</evidence>
<protein>
    <recommendedName>
        <fullName evidence="9">Peptidase M14 domain-containing protein</fullName>
    </recommendedName>
</protein>
<dbReference type="Pfam" id="PF00246">
    <property type="entry name" value="Peptidase_M14"/>
    <property type="match status" value="1"/>
</dbReference>
<proteinExistence type="inferred from homology"/>
<sequence>MKNTLIIVLFLSTSFCAAQILNPQPKEVTQKFFPDFDVEITTPAFQKKKGFTTYSEMMAYLKPLSENHQDIATLSYIGESQKGEKIPFLLLNKKDSNQEKVKVWIQAAIHGDEPASAEGVLFLIKKLLTDDSYQYLFDKLEIGIIPMANIDGFNKQLRDAKNGLDLNRDQTKLNAKESIILKQAFSDFNAEVALDFHEYRPFRRDFVHYAEYGVTNPYDVMFLYSGNLNVPENLREFTKNEFVDPAKSYLKENDLRSFDYFSTSDCQGYTCFNLGSINARSSATSYALTNAISTLIEVRGVGLGKTSFKRRTMTTFLIAESYLKSAYENSAFIKEVISEAIQNKHEAVVKSKRYVSKAQMKFIDLATNEMISEEVILRNALKSSATLTRKRPTAYVLLPSQEKLVKRLRVLGLEVKELNKETSAEVEKYTVTKYHPNLNKYEGVHRQDLTTETSTVQKEFASGSYVVYMNQKNANLAIETLEPEAENSFLSYNVLETDLGEELPYYRYLKQEKL</sequence>
<feature type="signal peptide" evidence="8">
    <location>
        <begin position="1"/>
        <end position="17"/>
    </location>
</feature>
<reference evidence="10 11" key="1">
    <citation type="submission" date="2023-07" db="EMBL/GenBank/DDBJ databases">
        <title>Genomic Encyclopedia of Type Strains, Phase IV (KMG-IV): sequencing the most valuable type-strain genomes for metagenomic binning, comparative biology and taxonomic classification.</title>
        <authorList>
            <person name="Goeker M."/>
        </authorList>
    </citation>
    <scope>NUCLEOTIDE SEQUENCE [LARGE SCALE GENOMIC DNA]</scope>
    <source>
        <strain evidence="10 11">DSM 102814</strain>
    </source>
</reference>
<keyword evidence="6" id="KW-0482">Metalloprotease</keyword>
<dbReference type="SUPFAM" id="SSF53187">
    <property type="entry name" value="Zn-dependent exopeptidases"/>
    <property type="match status" value="1"/>
</dbReference>
<dbReference type="PROSITE" id="PS52035">
    <property type="entry name" value="PEPTIDASE_M14"/>
    <property type="match status" value="1"/>
</dbReference>
<feature type="domain" description="Peptidase M14" evidence="9">
    <location>
        <begin position="50"/>
        <end position="340"/>
    </location>
</feature>
<evidence type="ECO:0000259" key="9">
    <source>
        <dbReference type="PROSITE" id="PS52035"/>
    </source>
</evidence>
<keyword evidence="3" id="KW-0645">Protease</keyword>
<keyword evidence="11" id="KW-1185">Reference proteome</keyword>
<dbReference type="Proteomes" id="UP001257659">
    <property type="component" value="Unassembled WGS sequence"/>
</dbReference>